<organism evidence="2 3">
    <name type="scientific">Rotaria socialis</name>
    <dbReference type="NCBI Taxonomy" id="392032"/>
    <lineage>
        <taxon>Eukaryota</taxon>
        <taxon>Metazoa</taxon>
        <taxon>Spiralia</taxon>
        <taxon>Gnathifera</taxon>
        <taxon>Rotifera</taxon>
        <taxon>Eurotatoria</taxon>
        <taxon>Bdelloidea</taxon>
        <taxon>Philodinida</taxon>
        <taxon>Philodinidae</taxon>
        <taxon>Rotaria</taxon>
    </lineage>
</organism>
<gene>
    <name evidence="2" type="ORF">UJA718_LOCUS37124</name>
</gene>
<comment type="caution">
    <text evidence="2">The sequence shown here is derived from an EMBL/GenBank/DDBJ whole genome shotgun (WGS) entry which is preliminary data.</text>
</comment>
<dbReference type="AlphaFoldDB" id="A0A821JHG5"/>
<reference evidence="2" key="1">
    <citation type="submission" date="2021-02" db="EMBL/GenBank/DDBJ databases">
        <authorList>
            <person name="Nowell W R."/>
        </authorList>
    </citation>
    <scope>NUCLEOTIDE SEQUENCE</scope>
</reference>
<dbReference type="Proteomes" id="UP000663873">
    <property type="component" value="Unassembled WGS sequence"/>
</dbReference>
<feature type="non-terminal residue" evidence="2">
    <location>
        <position position="272"/>
    </location>
</feature>
<evidence type="ECO:0000313" key="3">
    <source>
        <dbReference type="Proteomes" id="UP000663873"/>
    </source>
</evidence>
<dbReference type="EMBL" id="CAJOBP010036546">
    <property type="protein sequence ID" value="CAF4718526.1"/>
    <property type="molecule type" value="Genomic_DNA"/>
</dbReference>
<protein>
    <submittedName>
        <fullName evidence="2">Uncharacterized protein</fullName>
    </submittedName>
</protein>
<feature type="compositionally biased region" description="Polar residues" evidence="1">
    <location>
        <begin position="235"/>
        <end position="244"/>
    </location>
</feature>
<evidence type="ECO:0000313" key="2">
    <source>
        <dbReference type="EMBL" id="CAF4718526.1"/>
    </source>
</evidence>
<accession>A0A821JHG5</accession>
<keyword evidence="3" id="KW-1185">Reference proteome</keyword>
<sequence>SSLINIPPDANETLNKLINQLSSAATSNSAVATATTTITNPMPSINITSILQSTLLQSLTVFANALNSTPQSTISNNETSEKLTQALTTIATQLNQHQTPTTTNAAESFPEYRPTPIVELERRKQRVHHPIVKTNIKTEPIDFDSNEYVQATFSPPSNSPPQSAVDQPEPMEVIHPKVSTVAKSTLPISLQTIPKQSTTDDYHSWVTPPMRRKLSSSSDYNDFDERKPLVKKIASSESIQSPRKITSKPIATVKPNIIENTIKPTPPTDPML</sequence>
<name>A0A821JHG5_9BILA</name>
<feature type="non-terminal residue" evidence="2">
    <location>
        <position position="1"/>
    </location>
</feature>
<evidence type="ECO:0000256" key="1">
    <source>
        <dbReference type="SAM" id="MobiDB-lite"/>
    </source>
</evidence>
<proteinExistence type="predicted"/>
<feature type="region of interest" description="Disordered" evidence="1">
    <location>
        <begin position="234"/>
        <end position="272"/>
    </location>
</feature>